<evidence type="ECO:0000256" key="9">
    <source>
        <dbReference type="ARBA" id="ARBA00048212"/>
    </source>
</evidence>
<evidence type="ECO:0000256" key="10">
    <source>
        <dbReference type="ARBA" id="ARBA00048798"/>
    </source>
</evidence>
<dbReference type="InterPro" id="IPR043131">
    <property type="entry name" value="BCAT-like_N"/>
</dbReference>
<comment type="pathway">
    <text evidence="4">Amino-acid biosynthesis; L-leucine biosynthesis; L-leucine from 3-methyl-2-oxobutanoate: step 4/4.</text>
</comment>
<protein>
    <recommendedName>
        <fullName evidence="7">Probable branched-chain-amino-acid aminotransferase</fullName>
        <ecNumber evidence="6">2.6.1.42</ecNumber>
    </recommendedName>
</protein>
<dbReference type="CDD" id="cd01558">
    <property type="entry name" value="D-AAT_like"/>
    <property type="match status" value="1"/>
</dbReference>
<organism evidence="12 13">
    <name type="scientific">Methylobacterium thuringiense</name>
    <dbReference type="NCBI Taxonomy" id="1003091"/>
    <lineage>
        <taxon>Bacteria</taxon>
        <taxon>Pseudomonadati</taxon>
        <taxon>Pseudomonadota</taxon>
        <taxon>Alphaproteobacteria</taxon>
        <taxon>Hyphomicrobiales</taxon>
        <taxon>Methylobacteriaceae</taxon>
        <taxon>Methylobacterium</taxon>
    </lineage>
</organism>
<evidence type="ECO:0000256" key="6">
    <source>
        <dbReference type="ARBA" id="ARBA00013053"/>
    </source>
</evidence>
<sequence length="284" mass="30637">MSRTAYVNGEYLPLDQARVPVMDRGFLFADGIYEVAAVLGGRLIDNAGHLARLERSLTEIGIANPHTAEAWERIETELVARNGLQEGLVYLQVTRGVAERDFSFPAASTPATVVAFTQAKNITRNPLAESGATVVTVEDLRWKRRDIKSVALLAQVLAKQQAAEAGAAEAFMVEDGAITEGSSSTAFIVTRDGTIVTRPLSNALLPGITRRAVIALAAEFGLRLEERLFSVDELHGAAEAFYTSASAFVMPVVSVDGKALGDGRPGPVARRLRELYFTFAESRD</sequence>
<evidence type="ECO:0000256" key="1">
    <source>
        <dbReference type="ARBA" id="ARBA00003109"/>
    </source>
</evidence>
<dbReference type="RefSeq" id="WP_147819210.1">
    <property type="nucleotide sequence ID" value="NZ_BPRA01000008.1"/>
</dbReference>
<evidence type="ECO:0000256" key="11">
    <source>
        <dbReference type="ARBA" id="ARBA00049229"/>
    </source>
</evidence>
<comment type="catalytic activity">
    <reaction evidence="9">
        <text>L-valine + 2-oxoglutarate = 3-methyl-2-oxobutanoate + L-glutamate</text>
        <dbReference type="Rhea" id="RHEA:24813"/>
        <dbReference type="ChEBI" id="CHEBI:11851"/>
        <dbReference type="ChEBI" id="CHEBI:16810"/>
        <dbReference type="ChEBI" id="CHEBI:29985"/>
        <dbReference type="ChEBI" id="CHEBI:57762"/>
        <dbReference type="EC" id="2.6.1.42"/>
    </reaction>
</comment>
<dbReference type="InterPro" id="IPR036038">
    <property type="entry name" value="Aminotransferase-like"/>
</dbReference>
<proteinExistence type="inferred from homology"/>
<comment type="similarity">
    <text evidence="5">Belongs to the class-IV pyridoxal-phosphate-dependent aminotransferase family.</text>
</comment>
<dbReference type="GO" id="GO:0008483">
    <property type="term" value="F:transaminase activity"/>
    <property type="evidence" value="ECO:0007669"/>
    <property type="project" value="UniProtKB-KW"/>
</dbReference>
<dbReference type="InterPro" id="IPR043132">
    <property type="entry name" value="BCAT-like_C"/>
</dbReference>
<dbReference type="Proteomes" id="UP001055101">
    <property type="component" value="Unassembled WGS sequence"/>
</dbReference>
<dbReference type="EC" id="2.6.1.42" evidence="6"/>
<dbReference type="PANTHER" id="PTHR42743:SF11">
    <property type="entry name" value="AMINODEOXYCHORISMATE LYASE"/>
    <property type="match status" value="1"/>
</dbReference>
<dbReference type="InterPro" id="IPR001544">
    <property type="entry name" value="Aminotrans_IV"/>
</dbReference>
<dbReference type="Gene3D" id="3.20.10.10">
    <property type="entry name" value="D-amino Acid Aminotransferase, subunit A, domain 2"/>
    <property type="match status" value="1"/>
</dbReference>
<keyword evidence="13" id="KW-1185">Reference proteome</keyword>
<accession>A0ABQ4TL98</accession>
<dbReference type="SUPFAM" id="SSF56752">
    <property type="entry name" value="D-aminoacid aminotransferase-like PLP-dependent enzymes"/>
    <property type="match status" value="1"/>
</dbReference>
<keyword evidence="8" id="KW-0100">Branched-chain amino acid biosynthesis</keyword>
<evidence type="ECO:0000256" key="7">
    <source>
        <dbReference type="ARBA" id="ARBA00014472"/>
    </source>
</evidence>
<evidence type="ECO:0000256" key="4">
    <source>
        <dbReference type="ARBA" id="ARBA00005072"/>
    </source>
</evidence>
<dbReference type="EMBL" id="BPRA01000008">
    <property type="protein sequence ID" value="GJE55352.1"/>
    <property type="molecule type" value="Genomic_DNA"/>
</dbReference>
<keyword evidence="12" id="KW-0032">Aminotransferase</keyword>
<evidence type="ECO:0000256" key="8">
    <source>
        <dbReference type="ARBA" id="ARBA00023304"/>
    </source>
</evidence>
<dbReference type="PANTHER" id="PTHR42743">
    <property type="entry name" value="AMINO-ACID AMINOTRANSFERASE"/>
    <property type="match status" value="1"/>
</dbReference>
<gene>
    <name evidence="12" type="primary">dat</name>
    <name evidence="12" type="ORF">EKPJFOCH_1843</name>
</gene>
<dbReference type="NCBIfam" id="NF005209">
    <property type="entry name" value="PRK06680.1"/>
    <property type="match status" value="1"/>
</dbReference>
<name>A0ABQ4TL98_9HYPH</name>
<evidence type="ECO:0000256" key="5">
    <source>
        <dbReference type="ARBA" id="ARBA00009320"/>
    </source>
</evidence>
<dbReference type="Gene3D" id="3.30.470.10">
    <property type="match status" value="1"/>
</dbReference>
<dbReference type="Pfam" id="PF01063">
    <property type="entry name" value="Aminotran_4"/>
    <property type="match status" value="1"/>
</dbReference>
<keyword evidence="8" id="KW-0028">Amino-acid biosynthesis</keyword>
<reference evidence="12" key="2">
    <citation type="submission" date="2021-08" db="EMBL/GenBank/DDBJ databases">
        <authorList>
            <person name="Tani A."/>
            <person name="Ola A."/>
            <person name="Ogura Y."/>
            <person name="Katsura K."/>
            <person name="Hayashi T."/>
        </authorList>
    </citation>
    <scope>NUCLEOTIDE SEQUENCE</scope>
    <source>
        <strain evidence="12">DSM 23674</strain>
    </source>
</reference>
<comment type="pathway">
    <text evidence="2">Amino-acid biosynthesis; L-isoleucine biosynthesis; L-isoleucine from 2-oxobutanoate: step 4/4.</text>
</comment>
<comment type="catalytic activity">
    <reaction evidence="10">
        <text>L-isoleucine + 2-oxoglutarate = (S)-3-methyl-2-oxopentanoate + L-glutamate</text>
        <dbReference type="Rhea" id="RHEA:24801"/>
        <dbReference type="ChEBI" id="CHEBI:16810"/>
        <dbReference type="ChEBI" id="CHEBI:29985"/>
        <dbReference type="ChEBI" id="CHEBI:35146"/>
        <dbReference type="ChEBI" id="CHEBI:58045"/>
        <dbReference type="EC" id="2.6.1.42"/>
    </reaction>
</comment>
<evidence type="ECO:0000313" key="12">
    <source>
        <dbReference type="EMBL" id="GJE55352.1"/>
    </source>
</evidence>
<comment type="pathway">
    <text evidence="3">Amino-acid biosynthesis; L-valine biosynthesis; L-valine from pyruvate: step 4/4.</text>
</comment>
<evidence type="ECO:0000256" key="2">
    <source>
        <dbReference type="ARBA" id="ARBA00004824"/>
    </source>
</evidence>
<evidence type="ECO:0000256" key="3">
    <source>
        <dbReference type="ARBA" id="ARBA00004931"/>
    </source>
</evidence>
<comment type="catalytic activity">
    <reaction evidence="11">
        <text>L-leucine + 2-oxoglutarate = 4-methyl-2-oxopentanoate + L-glutamate</text>
        <dbReference type="Rhea" id="RHEA:18321"/>
        <dbReference type="ChEBI" id="CHEBI:16810"/>
        <dbReference type="ChEBI" id="CHEBI:17865"/>
        <dbReference type="ChEBI" id="CHEBI:29985"/>
        <dbReference type="ChEBI" id="CHEBI:57427"/>
        <dbReference type="EC" id="2.6.1.42"/>
    </reaction>
</comment>
<dbReference type="InterPro" id="IPR050571">
    <property type="entry name" value="Class-IV_PLP-Dep_Aminotrnsfr"/>
</dbReference>
<evidence type="ECO:0000313" key="13">
    <source>
        <dbReference type="Proteomes" id="UP001055101"/>
    </source>
</evidence>
<reference evidence="12" key="1">
    <citation type="journal article" date="2021" name="Front. Microbiol.">
        <title>Comprehensive Comparative Genomics and Phenotyping of Methylobacterium Species.</title>
        <authorList>
            <person name="Alessa O."/>
            <person name="Ogura Y."/>
            <person name="Fujitani Y."/>
            <person name="Takami H."/>
            <person name="Hayashi T."/>
            <person name="Sahin N."/>
            <person name="Tani A."/>
        </authorList>
    </citation>
    <scope>NUCLEOTIDE SEQUENCE</scope>
    <source>
        <strain evidence="12">DSM 23674</strain>
    </source>
</reference>
<keyword evidence="12" id="KW-0808">Transferase</keyword>
<comment type="function">
    <text evidence="1">Acts on leucine, isoleucine and valine.</text>
</comment>
<comment type="caution">
    <text evidence="12">The sequence shown here is derived from an EMBL/GenBank/DDBJ whole genome shotgun (WGS) entry which is preliminary data.</text>
</comment>